<dbReference type="InterPro" id="IPR001138">
    <property type="entry name" value="Zn2Cys6_DnaBD"/>
</dbReference>
<sequence>MSNPRAMPILDPRDYGRDGRRDSESMQSEYGEPSSSTLKRPSTDGTQTSSRKKSKVVTACSQCVKRKSRCELVTEAGCHRCVVLQTDCSLRGTVPIAGPSYSSAQSHSGESPEQVGSELHSRLERIEDRLDRLLDRREHSYVQPLSEREEAIDWVTMAPDYNATGSLSSHAFKVMGRPKLNFEDPVASGIVSAIELRCVHDKFVAVCDDIFLVTQLGISSSSPPSNLFVQTCMLYFVACFKDSTFSMPREQRHAIYALMDRQYVIMLRADPSRDLVLGLLILAFSSLPQLEQNVIYADPFRSSVLAYNMAADLGLEESMRKLRLLRPSEITWAVYEKLLRDVGLWYSISHRYVWSKIVGNPNWEAGRASVPFHLLAPLDTEFIQQSSLLSHLWLESDLLDTASSPARACGRMRIEQQFHQHQLDDYALDLERAQARIVEQRRAIQATPRRRPHTSSWSRIISHFR</sequence>
<evidence type="ECO:0000256" key="1">
    <source>
        <dbReference type="SAM" id="MobiDB-lite"/>
    </source>
</evidence>
<dbReference type="CDD" id="cd00067">
    <property type="entry name" value="GAL4"/>
    <property type="match status" value="1"/>
</dbReference>
<protein>
    <recommendedName>
        <fullName evidence="2">Zn(2)-C6 fungal-type domain-containing protein</fullName>
    </recommendedName>
</protein>
<dbReference type="AlphaFoldDB" id="A0A8K0JRZ5"/>
<evidence type="ECO:0000259" key="2">
    <source>
        <dbReference type="PROSITE" id="PS50048"/>
    </source>
</evidence>
<organism evidence="3 4">
    <name type="scientific">Filobasidium floriforme</name>
    <dbReference type="NCBI Taxonomy" id="5210"/>
    <lineage>
        <taxon>Eukaryota</taxon>
        <taxon>Fungi</taxon>
        <taxon>Dikarya</taxon>
        <taxon>Basidiomycota</taxon>
        <taxon>Agaricomycotina</taxon>
        <taxon>Tremellomycetes</taxon>
        <taxon>Filobasidiales</taxon>
        <taxon>Filobasidiaceae</taxon>
        <taxon>Filobasidium</taxon>
    </lineage>
</organism>
<dbReference type="InterPro" id="IPR036864">
    <property type="entry name" value="Zn2-C6_fun-type_DNA-bd_sf"/>
</dbReference>
<feature type="domain" description="Zn(2)-C6 fungal-type" evidence="2">
    <location>
        <begin position="59"/>
        <end position="90"/>
    </location>
</feature>
<gene>
    <name evidence="3" type="ORF">FFLO_00721</name>
</gene>
<feature type="compositionally biased region" description="Basic and acidic residues" evidence="1">
    <location>
        <begin position="11"/>
        <end position="24"/>
    </location>
</feature>
<dbReference type="GO" id="GO:0000981">
    <property type="term" value="F:DNA-binding transcription factor activity, RNA polymerase II-specific"/>
    <property type="evidence" value="ECO:0007669"/>
    <property type="project" value="InterPro"/>
</dbReference>
<feature type="compositionally biased region" description="Polar residues" evidence="1">
    <location>
        <begin position="25"/>
        <end position="49"/>
    </location>
</feature>
<dbReference type="OrthoDB" id="2595934at2759"/>
<keyword evidence="4" id="KW-1185">Reference proteome</keyword>
<accession>A0A8K0JRZ5</accession>
<reference evidence="3" key="1">
    <citation type="submission" date="2020-04" db="EMBL/GenBank/DDBJ databases">
        <title>Analysis of mating type loci in Filobasidium floriforme.</title>
        <authorList>
            <person name="Nowrousian M."/>
        </authorList>
    </citation>
    <scope>NUCLEOTIDE SEQUENCE</scope>
    <source>
        <strain evidence="3">CBS 6242</strain>
    </source>
</reference>
<dbReference type="Gene3D" id="4.10.240.10">
    <property type="entry name" value="Zn(2)-C6 fungal-type DNA-binding domain"/>
    <property type="match status" value="1"/>
</dbReference>
<dbReference type="SUPFAM" id="SSF57701">
    <property type="entry name" value="Zn2/Cys6 DNA-binding domain"/>
    <property type="match status" value="1"/>
</dbReference>
<proteinExistence type="predicted"/>
<evidence type="ECO:0000313" key="4">
    <source>
        <dbReference type="Proteomes" id="UP000812966"/>
    </source>
</evidence>
<evidence type="ECO:0000313" key="3">
    <source>
        <dbReference type="EMBL" id="KAG7571369.1"/>
    </source>
</evidence>
<comment type="caution">
    <text evidence="3">The sequence shown here is derived from an EMBL/GenBank/DDBJ whole genome shotgun (WGS) entry which is preliminary data.</text>
</comment>
<dbReference type="GO" id="GO:0008270">
    <property type="term" value="F:zinc ion binding"/>
    <property type="evidence" value="ECO:0007669"/>
    <property type="project" value="InterPro"/>
</dbReference>
<feature type="region of interest" description="Disordered" evidence="1">
    <location>
        <begin position="1"/>
        <end position="53"/>
    </location>
</feature>
<dbReference type="EMBL" id="JABELV010000008">
    <property type="protein sequence ID" value="KAG7571369.1"/>
    <property type="molecule type" value="Genomic_DNA"/>
</dbReference>
<dbReference type="PROSITE" id="PS50048">
    <property type="entry name" value="ZN2_CY6_FUNGAL_2"/>
    <property type="match status" value="1"/>
</dbReference>
<name>A0A8K0JRZ5_9TREE</name>
<dbReference type="Proteomes" id="UP000812966">
    <property type="component" value="Unassembled WGS sequence"/>
</dbReference>
<dbReference type="Pfam" id="PF00172">
    <property type="entry name" value="Zn_clus"/>
    <property type="match status" value="1"/>
</dbReference>